<evidence type="ECO:0000313" key="4">
    <source>
        <dbReference type="Proteomes" id="UP000479710"/>
    </source>
</evidence>
<dbReference type="InterPro" id="IPR018848">
    <property type="entry name" value="WIYLD_domain"/>
</dbReference>
<evidence type="ECO:0000313" key="3">
    <source>
        <dbReference type="EMBL" id="KAF0900835.1"/>
    </source>
</evidence>
<dbReference type="Gene3D" id="1.10.8.850">
    <property type="entry name" value="Histone-lysine N methyltransferase , C-terminal domain-like"/>
    <property type="match status" value="1"/>
</dbReference>
<dbReference type="PANTHER" id="PTHR46450">
    <property type="entry name" value="INACTIVE HISTONE-LYSINE N-METHYLTRANSFERASE SUVR1-RELATED"/>
    <property type="match status" value="1"/>
</dbReference>
<dbReference type="AlphaFoldDB" id="A0A6G1CJK3"/>
<dbReference type="Gene3D" id="2.170.270.10">
    <property type="entry name" value="SET domain"/>
    <property type="match status" value="1"/>
</dbReference>
<evidence type="ECO:0000256" key="1">
    <source>
        <dbReference type="SAM" id="MobiDB-lite"/>
    </source>
</evidence>
<dbReference type="PANTHER" id="PTHR46450:SF11">
    <property type="entry name" value="HISTONE-LYSINE N-METHYLTRANSFERASE SUVR4"/>
    <property type="match status" value="1"/>
</dbReference>
<dbReference type="EMBL" id="SPHZ02000009">
    <property type="protein sequence ID" value="KAF0900835.1"/>
    <property type="molecule type" value="Genomic_DNA"/>
</dbReference>
<dbReference type="InterPro" id="IPR043017">
    <property type="entry name" value="WIYLD_dom_sf"/>
</dbReference>
<keyword evidence="4" id="KW-1185">Reference proteome</keyword>
<reference evidence="3 4" key="1">
    <citation type="submission" date="2019-11" db="EMBL/GenBank/DDBJ databases">
        <title>Whole genome sequence of Oryza granulata.</title>
        <authorList>
            <person name="Li W."/>
        </authorList>
    </citation>
    <scope>NUCLEOTIDE SEQUENCE [LARGE SCALE GENOMIC DNA]</scope>
    <source>
        <strain evidence="4">cv. Menghai</strain>
        <tissue evidence="3">Leaf</tissue>
    </source>
</reference>
<dbReference type="InterPro" id="IPR046341">
    <property type="entry name" value="SET_dom_sf"/>
</dbReference>
<feature type="domain" description="WIYLD" evidence="2">
    <location>
        <begin position="87"/>
        <end position="142"/>
    </location>
</feature>
<proteinExistence type="predicted"/>
<dbReference type="OrthoDB" id="26525at2759"/>
<dbReference type="SUPFAM" id="SSF82199">
    <property type="entry name" value="SET domain"/>
    <property type="match status" value="1"/>
</dbReference>
<protein>
    <recommendedName>
        <fullName evidence="2">WIYLD domain-containing protein</fullName>
    </recommendedName>
</protein>
<evidence type="ECO:0000259" key="2">
    <source>
        <dbReference type="Pfam" id="PF10440"/>
    </source>
</evidence>
<dbReference type="Proteomes" id="UP000479710">
    <property type="component" value="Unassembled WGS sequence"/>
</dbReference>
<sequence length="495" mass="53911">MEDSRVVKKILRVVPKKMKQVAVAIEMLMDLNTMSMEELVGRLRVAEKPRDVDEETGGAGRLLLTEEQWEGLLITQTSKWSKIMGSSNSERAKKALDAMKQLGFSKKQTTPVLKNLLKLFNYNWEPIEDECYRALVEAVLDAAAADDCAAIPSHHSAPASASPTRCADDDSEVPLVKRPRIGSSPSGQTPSASTLSGTSAIVNCNKGKSPLLENPQRALVFKHPKPEPQIDGPVANQLITASSGADAGGSVANQVQNHDRSIHALRRCKNAQLLIITTSMRLCKSNWRCYDANLILIPVEVETPDHCYYHLAFFTAKKVEAFEELTWGYGIDFEGLDCPNKAFQGMCGSRYCRDLNNSTAAAVQLDHRYPMAAAAASSVSLSGPRALPTWSSSVSGDSHSAALGAWVARPRSARPPRAPARMGNVNEGKGIFAPLVVVVRNIIGRKRFNQLRGKAIALHSQVITEFCKTIGADAKQRQGLIRLAKKNGEKLGFLA</sequence>
<gene>
    <name evidence="3" type="ORF">E2562_035471</name>
</gene>
<comment type="caution">
    <text evidence="3">The sequence shown here is derived from an EMBL/GenBank/DDBJ whole genome shotgun (WGS) entry which is preliminary data.</text>
</comment>
<feature type="compositionally biased region" description="Polar residues" evidence="1">
    <location>
        <begin position="183"/>
        <end position="196"/>
    </location>
</feature>
<dbReference type="Pfam" id="PF10440">
    <property type="entry name" value="WIYLD"/>
    <property type="match status" value="1"/>
</dbReference>
<accession>A0A6G1CJK3</accession>
<organism evidence="3 4">
    <name type="scientific">Oryza meyeriana var. granulata</name>
    <dbReference type="NCBI Taxonomy" id="110450"/>
    <lineage>
        <taxon>Eukaryota</taxon>
        <taxon>Viridiplantae</taxon>
        <taxon>Streptophyta</taxon>
        <taxon>Embryophyta</taxon>
        <taxon>Tracheophyta</taxon>
        <taxon>Spermatophyta</taxon>
        <taxon>Magnoliopsida</taxon>
        <taxon>Liliopsida</taxon>
        <taxon>Poales</taxon>
        <taxon>Poaceae</taxon>
        <taxon>BOP clade</taxon>
        <taxon>Oryzoideae</taxon>
        <taxon>Oryzeae</taxon>
        <taxon>Oryzinae</taxon>
        <taxon>Oryza</taxon>
        <taxon>Oryza meyeriana</taxon>
    </lineage>
</organism>
<feature type="region of interest" description="Disordered" evidence="1">
    <location>
        <begin position="176"/>
        <end position="196"/>
    </location>
</feature>
<name>A0A6G1CJK3_9ORYZ</name>